<comment type="caution">
    <text evidence="2">The sequence shown here is derived from an EMBL/GenBank/DDBJ whole genome shotgun (WGS) entry which is preliminary data.</text>
</comment>
<protein>
    <recommendedName>
        <fullName evidence="4">Outer membrane protein beta-barrel domain-containing protein</fullName>
    </recommendedName>
</protein>
<dbReference type="AlphaFoldDB" id="A0A1F5P0F0"/>
<accession>A0A1F5P0F0</accession>
<sequence length="215" mass="23334">MKINTAKFDVATAVIKILAIWLLLWLASSAAQAQTLTTAETIGKGKMSYFAASNALVAKDFTTLHYGYGQVVYGINDRVDLYAGPGVITAFGRSQVNVTAGANVNLWKRGIAISSFNLLTTGLTKRSESANWLWLNSTVVSKNVKISRIAFTAYSGYSFLVPFGPEKEFKLFTPPTTQKNIPIGAMIPIGKHAVFAEYNYGKQTQAISIGFSYAP</sequence>
<reference evidence="2 3" key="1">
    <citation type="journal article" date="2016" name="Nat. Commun.">
        <title>Thousands of microbial genomes shed light on interconnected biogeochemical processes in an aquifer system.</title>
        <authorList>
            <person name="Anantharaman K."/>
            <person name="Brown C.T."/>
            <person name="Hug L.A."/>
            <person name="Sharon I."/>
            <person name="Castelle C.J."/>
            <person name="Probst A.J."/>
            <person name="Thomas B.C."/>
            <person name="Singh A."/>
            <person name="Wilkins M.J."/>
            <person name="Karaoz U."/>
            <person name="Brodie E.L."/>
            <person name="Williams K.H."/>
            <person name="Hubbard S.S."/>
            <person name="Banfield J.F."/>
        </authorList>
    </citation>
    <scope>NUCLEOTIDE SEQUENCE [LARGE SCALE GENOMIC DNA]</scope>
</reference>
<organism evidence="2 3">
    <name type="scientific">Candidatus Doudnabacteria bacterium RIFCSPHIGHO2_01_FULL_49_9</name>
    <dbReference type="NCBI Taxonomy" id="1817827"/>
    <lineage>
        <taxon>Bacteria</taxon>
        <taxon>Candidatus Doudnaibacteriota</taxon>
    </lineage>
</organism>
<evidence type="ECO:0008006" key="4">
    <source>
        <dbReference type="Google" id="ProtNLM"/>
    </source>
</evidence>
<keyword evidence="1" id="KW-0732">Signal</keyword>
<name>A0A1F5P0F0_9BACT</name>
<gene>
    <name evidence="2" type="ORF">A2846_02775</name>
</gene>
<evidence type="ECO:0000313" key="3">
    <source>
        <dbReference type="Proteomes" id="UP000176339"/>
    </source>
</evidence>
<evidence type="ECO:0000313" key="2">
    <source>
        <dbReference type="EMBL" id="OGE83361.1"/>
    </source>
</evidence>
<dbReference type="EMBL" id="MFEN01000046">
    <property type="protein sequence ID" value="OGE83361.1"/>
    <property type="molecule type" value="Genomic_DNA"/>
</dbReference>
<evidence type="ECO:0000256" key="1">
    <source>
        <dbReference type="SAM" id="SignalP"/>
    </source>
</evidence>
<dbReference type="Proteomes" id="UP000176339">
    <property type="component" value="Unassembled WGS sequence"/>
</dbReference>
<feature type="signal peptide" evidence="1">
    <location>
        <begin position="1"/>
        <end position="33"/>
    </location>
</feature>
<feature type="chain" id="PRO_5009520269" description="Outer membrane protein beta-barrel domain-containing protein" evidence="1">
    <location>
        <begin position="34"/>
        <end position="215"/>
    </location>
</feature>
<proteinExistence type="predicted"/>